<keyword evidence="2 4" id="KW-0418">Kinase</keyword>
<dbReference type="EMBL" id="AP019782">
    <property type="protein sequence ID" value="BBL70161.1"/>
    <property type="molecule type" value="Genomic_DNA"/>
</dbReference>
<dbReference type="InterPro" id="IPR011611">
    <property type="entry name" value="PfkB_dom"/>
</dbReference>
<evidence type="ECO:0000256" key="2">
    <source>
        <dbReference type="ARBA" id="ARBA00022777"/>
    </source>
</evidence>
<dbReference type="RefSeq" id="WP_221048266.1">
    <property type="nucleotide sequence ID" value="NZ_AP019782.1"/>
</dbReference>
<reference evidence="4" key="1">
    <citation type="submission" date="2019-06" db="EMBL/GenBank/DDBJ databases">
        <title>Complete genome sequence of Methylogaea oryzae strain JCM16910.</title>
        <authorList>
            <person name="Asakawa S."/>
        </authorList>
    </citation>
    <scope>NUCLEOTIDE SEQUENCE</scope>
    <source>
        <strain evidence="4">E10</strain>
    </source>
</reference>
<dbReference type="PANTHER" id="PTHR10584:SF166">
    <property type="entry name" value="RIBOKINASE"/>
    <property type="match status" value="1"/>
</dbReference>
<accession>A0A8D4VM78</accession>
<keyword evidence="5" id="KW-1185">Reference proteome</keyword>
<dbReference type="PANTHER" id="PTHR10584">
    <property type="entry name" value="SUGAR KINASE"/>
    <property type="match status" value="1"/>
</dbReference>
<gene>
    <name evidence="4" type="ORF">MoryE10_07670</name>
</gene>
<name>A0A8D4VM78_9GAMM</name>
<proteinExistence type="predicted"/>
<organism evidence="4 5">
    <name type="scientific">Methylogaea oryzae</name>
    <dbReference type="NCBI Taxonomy" id="1295382"/>
    <lineage>
        <taxon>Bacteria</taxon>
        <taxon>Pseudomonadati</taxon>
        <taxon>Pseudomonadota</taxon>
        <taxon>Gammaproteobacteria</taxon>
        <taxon>Methylococcales</taxon>
        <taxon>Methylococcaceae</taxon>
        <taxon>Methylogaea</taxon>
    </lineage>
</organism>
<evidence type="ECO:0000256" key="1">
    <source>
        <dbReference type="ARBA" id="ARBA00022679"/>
    </source>
</evidence>
<dbReference type="Pfam" id="PF00294">
    <property type="entry name" value="PfkB"/>
    <property type="match status" value="1"/>
</dbReference>
<dbReference type="AlphaFoldDB" id="A0A8D4VM78"/>
<dbReference type="InterPro" id="IPR002173">
    <property type="entry name" value="Carboh/pur_kinase_PfkB_CS"/>
</dbReference>
<dbReference type="GO" id="GO:0016301">
    <property type="term" value="F:kinase activity"/>
    <property type="evidence" value="ECO:0007669"/>
    <property type="project" value="UniProtKB-KW"/>
</dbReference>
<dbReference type="PROSITE" id="PS00583">
    <property type="entry name" value="PFKB_KINASES_1"/>
    <property type="match status" value="1"/>
</dbReference>
<evidence type="ECO:0000313" key="4">
    <source>
        <dbReference type="EMBL" id="BBL70161.1"/>
    </source>
</evidence>
<protein>
    <submittedName>
        <fullName evidence="4">Sugar kinase</fullName>
    </submittedName>
</protein>
<evidence type="ECO:0000313" key="5">
    <source>
        <dbReference type="Proteomes" id="UP000824988"/>
    </source>
</evidence>
<evidence type="ECO:0000259" key="3">
    <source>
        <dbReference type="Pfam" id="PF00294"/>
    </source>
</evidence>
<dbReference type="Proteomes" id="UP000824988">
    <property type="component" value="Chromosome"/>
</dbReference>
<feature type="domain" description="Carbohydrate kinase PfkB" evidence="3">
    <location>
        <begin position="6"/>
        <end position="280"/>
    </location>
</feature>
<keyword evidence="1" id="KW-0808">Transferase</keyword>
<dbReference type="KEGG" id="moz:MoryE10_07670"/>
<sequence>MRQPERFVCVGSLNVDITFPVERLPEEHEKLRCDGALISQGGSAANTAHWLARLGHATVMLGCVGDDAFGSVAVAALAAVGVDTRHIQRTTQAATGLAAVFAGPAGKRMVTSGGANACFDPGQAPAELFSPGTHLHVATPLAGIAHPLLRLAKSRGATTSCDLDLGPPTDWLPWLDIGFVNHTELARWLGTDDPEQAWNRLQAPANFSLVVTLGAHGAAAWNRDGGTAVPAAAVDVVDRTGGGDAFDAGYLHALGRSEAERLRCGLDLAAQVIARRGARPEAVEPACLCPSAQPHRHAMPAP</sequence>